<evidence type="ECO:0000313" key="2">
    <source>
        <dbReference type="Proteomes" id="UP000438914"/>
    </source>
</evidence>
<dbReference type="EMBL" id="VUNG01000008">
    <property type="protein sequence ID" value="MST84049.1"/>
    <property type="molecule type" value="Genomic_DNA"/>
</dbReference>
<protein>
    <submittedName>
        <fullName evidence="1">Uncharacterized protein</fullName>
    </submittedName>
</protein>
<organism evidence="1 2">
    <name type="scientific">Hallella mizrahii</name>
    <dbReference type="NCBI Taxonomy" id="2606637"/>
    <lineage>
        <taxon>Bacteria</taxon>
        <taxon>Pseudomonadati</taxon>
        <taxon>Bacteroidota</taxon>
        <taxon>Bacteroidia</taxon>
        <taxon>Bacteroidales</taxon>
        <taxon>Prevotellaceae</taxon>
        <taxon>Hallella</taxon>
    </lineage>
</organism>
<accession>A0A7K0KDW3</accession>
<sequence>MKHNILSSISALVIMLLIAIGFGACSSSDDDYEPAAALSANNQQVHFAGDNEETVILDPSDKSTYKIGVKVLRNNKKGTLTVPVVKNSTTTAGVTADEEVVFADGDSVATLTVSIPDTATVPQAFTYSLSLCSDEVDPYSYLDGGITLEARASIPTPVKIQFWIPNYLEQKWEETADDLGGGVYRITDFMHSGYGLVLTIKDGKRSLSLPAGSPLYTEDDWGGYGYGTPAIWWFTDDYVHLYPYGKEGGVDINDFEILPTYNCQWYAARNSGAFYLGYFQTADGSISGYWAPVYFQFE</sequence>
<reference evidence="1 2" key="1">
    <citation type="submission" date="2019-08" db="EMBL/GenBank/DDBJ databases">
        <title>In-depth cultivation of the pig gut microbiome towards novel bacterial diversity and tailored functional studies.</title>
        <authorList>
            <person name="Wylensek D."/>
            <person name="Hitch T.C.A."/>
            <person name="Clavel T."/>
        </authorList>
    </citation>
    <scope>NUCLEOTIDE SEQUENCE [LARGE SCALE GENOMIC DNA]</scope>
    <source>
        <strain evidence="1 2">LKV-178-WT-2A</strain>
    </source>
</reference>
<proteinExistence type="predicted"/>
<name>A0A7K0KDW3_9BACT</name>
<keyword evidence="2" id="KW-1185">Reference proteome</keyword>
<comment type="caution">
    <text evidence="1">The sequence shown here is derived from an EMBL/GenBank/DDBJ whole genome shotgun (WGS) entry which is preliminary data.</text>
</comment>
<dbReference type="AlphaFoldDB" id="A0A7K0KDW3"/>
<evidence type="ECO:0000313" key="1">
    <source>
        <dbReference type="EMBL" id="MST84049.1"/>
    </source>
</evidence>
<dbReference type="PROSITE" id="PS51257">
    <property type="entry name" value="PROKAR_LIPOPROTEIN"/>
    <property type="match status" value="1"/>
</dbReference>
<dbReference type="Proteomes" id="UP000438914">
    <property type="component" value="Unassembled WGS sequence"/>
</dbReference>
<gene>
    <name evidence="1" type="ORF">FYJ73_05110</name>
</gene>
<dbReference type="RefSeq" id="WP_154533630.1">
    <property type="nucleotide sequence ID" value="NZ_VUNG01000008.1"/>
</dbReference>